<name>A0A428AMU9_STRCR</name>
<reference evidence="1 2" key="1">
    <citation type="submission" date="2018-11" db="EMBL/GenBank/DDBJ databases">
        <title>Species Designations Belie Phenotypic and Genotypic Heterogeneity in Oral Streptococci.</title>
        <authorList>
            <person name="Velsko I."/>
        </authorList>
    </citation>
    <scope>NUCLEOTIDE SEQUENCE [LARGE SCALE GENOMIC DNA]</scope>
    <source>
        <strain evidence="1 2">BCC51</strain>
    </source>
</reference>
<proteinExistence type="predicted"/>
<evidence type="ECO:0000313" key="2">
    <source>
        <dbReference type="Proteomes" id="UP000282617"/>
    </source>
</evidence>
<accession>A0A428AMU9</accession>
<dbReference type="RefSeq" id="WP_125390109.1">
    <property type="nucleotide sequence ID" value="NZ_RJNA01000005.1"/>
</dbReference>
<evidence type="ECO:0000313" key="1">
    <source>
        <dbReference type="EMBL" id="RSI44023.1"/>
    </source>
</evidence>
<comment type="caution">
    <text evidence="1">The sequence shown here is derived from an EMBL/GenBank/DDBJ whole genome shotgun (WGS) entry which is preliminary data.</text>
</comment>
<organism evidence="1 2">
    <name type="scientific">Streptococcus cristatus</name>
    <dbReference type="NCBI Taxonomy" id="45634"/>
    <lineage>
        <taxon>Bacteria</taxon>
        <taxon>Bacillati</taxon>
        <taxon>Bacillota</taxon>
        <taxon>Bacilli</taxon>
        <taxon>Lactobacillales</taxon>
        <taxon>Streptococcaceae</taxon>
        <taxon>Streptococcus</taxon>
    </lineage>
</organism>
<dbReference type="Proteomes" id="UP000282617">
    <property type="component" value="Unassembled WGS sequence"/>
</dbReference>
<sequence>MKWSKTKSLITLLVLAGLSLLSWTLYLYCNKQYYGQFHKYTGKAKIDDYEMIADGAGAIVHWVSTTPDEDKKMEEFGSYGFVQNTRVGSRYILRQNMKLKDTPYYLQERPIDGAYWTLSIYQVKGMKLEEETELDLYKLVEDYNVDYIPAELGDIYTWKGQEYLKIQIRDLKNYQNTKPLFLNLQNKKIEENEILAQDFNRKLGVTTSTSWDDKANGIKTVSVGGEFSIDKAFLEQTQFSKSSKPYKLLEKGNATVFILNSKNSAVQFEREATVYSLFLPSTVNVYEAVNIPSELSVDSQEHIVNSKEEFDRYYDIEKARKLYHETE</sequence>
<gene>
    <name evidence="1" type="ORF">D8872_04255</name>
</gene>
<protein>
    <submittedName>
        <fullName evidence="1">Uncharacterized protein</fullName>
    </submittedName>
</protein>
<dbReference type="EMBL" id="RJNA01000005">
    <property type="protein sequence ID" value="RSI44023.1"/>
    <property type="molecule type" value="Genomic_DNA"/>
</dbReference>
<dbReference type="AlphaFoldDB" id="A0A428AMU9"/>